<accession>A0A0A9GN30</accession>
<sequence>MCKPSCSHEHSSTVDALCPSGGLARPVAHRLLLVAGWMVRGGVGVPQPWQAGVAGVI</sequence>
<organism evidence="1">
    <name type="scientific">Arundo donax</name>
    <name type="common">Giant reed</name>
    <name type="synonym">Donax arundinaceus</name>
    <dbReference type="NCBI Taxonomy" id="35708"/>
    <lineage>
        <taxon>Eukaryota</taxon>
        <taxon>Viridiplantae</taxon>
        <taxon>Streptophyta</taxon>
        <taxon>Embryophyta</taxon>
        <taxon>Tracheophyta</taxon>
        <taxon>Spermatophyta</taxon>
        <taxon>Magnoliopsida</taxon>
        <taxon>Liliopsida</taxon>
        <taxon>Poales</taxon>
        <taxon>Poaceae</taxon>
        <taxon>PACMAD clade</taxon>
        <taxon>Arundinoideae</taxon>
        <taxon>Arundineae</taxon>
        <taxon>Arundo</taxon>
    </lineage>
</organism>
<name>A0A0A9GN30_ARUDO</name>
<proteinExistence type="predicted"/>
<reference evidence="1" key="2">
    <citation type="journal article" date="2015" name="Data Brief">
        <title>Shoot transcriptome of the giant reed, Arundo donax.</title>
        <authorList>
            <person name="Barrero R.A."/>
            <person name="Guerrero F.D."/>
            <person name="Moolhuijzen P."/>
            <person name="Goolsby J.A."/>
            <person name="Tidwell J."/>
            <person name="Bellgard S.E."/>
            <person name="Bellgard M.I."/>
        </authorList>
    </citation>
    <scope>NUCLEOTIDE SEQUENCE</scope>
    <source>
        <tissue evidence="1">Shoot tissue taken approximately 20 cm above the soil surface</tissue>
    </source>
</reference>
<dbReference type="AlphaFoldDB" id="A0A0A9GN30"/>
<protein>
    <submittedName>
        <fullName evidence="1">Uncharacterized protein</fullName>
    </submittedName>
</protein>
<reference evidence="1" key="1">
    <citation type="submission" date="2014-09" db="EMBL/GenBank/DDBJ databases">
        <authorList>
            <person name="Magalhaes I.L.F."/>
            <person name="Oliveira U."/>
            <person name="Santos F.R."/>
            <person name="Vidigal T.H.D.A."/>
            <person name="Brescovit A.D."/>
            <person name="Santos A.J."/>
        </authorList>
    </citation>
    <scope>NUCLEOTIDE SEQUENCE</scope>
    <source>
        <tissue evidence="1">Shoot tissue taken approximately 20 cm above the soil surface</tissue>
    </source>
</reference>
<evidence type="ECO:0000313" key="1">
    <source>
        <dbReference type="EMBL" id="JAE24824.1"/>
    </source>
</evidence>
<dbReference type="EMBL" id="GBRH01173072">
    <property type="protein sequence ID" value="JAE24824.1"/>
    <property type="molecule type" value="Transcribed_RNA"/>
</dbReference>